<name>A0A370X3A5_9GAMM</name>
<organism evidence="10 11">
    <name type="scientific">Dyella monticola</name>
    <dbReference type="NCBI Taxonomy" id="1927958"/>
    <lineage>
        <taxon>Bacteria</taxon>
        <taxon>Pseudomonadati</taxon>
        <taxon>Pseudomonadota</taxon>
        <taxon>Gammaproteobacteria</taxon>
        <taxon>Lysobacterales</taxon>
        <taxon>Rhodanobacteraceae</taxon>
        <taxon>Dyella</taxon>
    </lineage>
</organism>
<evidence type="ECO:0000313" key="11">
    <source>
        <dbReference type="Proteomes" id="UP000254258"/>
    </source>
</evidence>
<sequence length="264" mass="28774">MTDILQRILARKVEELAERSAKLPLKELSARVADMPDTRGFAAAVEAKIAAGEAAVIAEVKKASPSKGVIRPDFDPVSIARSYELGGAACLSVLTDKDFFQGSEDFLRQARAACSLPVLRKDFVIDPYQVYEARAIGADCILLIVAALGDADLLELSLLAADLDLDVLCEVHDAEELERAQAVPVPLIGVNNRNLRTFETSLETTLELQQLMEYDRVLVAESGIHTPDDVARLREAGINAFLVGEAFMRAADPGQELKRLFDTH</sequence>
<dbReference type="InterPro" id="IPR011060">
    <property type="entry name" value="RibuloseP-bd_barrel"/>
</dbReference>
<dbReference type="InterPro" id="IPR001468">
    <property type="entry name" value="Indole-3-GlycerolPSynthase_CS"/>
</dbReference>
<dbReference type="RefSeq" id="WP_115494801.1">
    <property type="nucleotide sequence ID" value="NZ_QRBE01000003.1"/>
</dbReference>
<dbReference type="GO" id="GO:0004640">
    <property type="term" value="F:phosphoribosylanthranilate isomerase activity"/>
    <property type="evidence" value="ECO:0007669"/>
    <property type="project" value="TreeGrafter"/>
</dbReference>
<protein>
    <recommendedName>
        <fullName evidence="8">Indole-3-glycerol phosphate synthase</fullName>
        <shortName evidence="8">IGPS</shortName>
        <ecNumber evidence="8">4.1.1.48</ecNumber>
    </recommendedName>
</protein>
<keyword evidence="7 8" id="KW-0456">Lyase</keyword>
<dbReference type="InterPro" id="IPR013785">
    <property type="entry name" value="Aldolase_TIM"/>
</dbReference>
<keyword evidence="11" id="KW-1185">Reference proteome</keyword>
<keyword evidence="5 8" id="KW-0822">Tryptophan biosynthesis</keyword>
<dbReference type="Proteomes" id="UP000254258">
    <property type="component" value="Unassembled WGS sequence"/>
</dbReference>
<evidence type="ECO:0000259" key="9">
    <source>
        <dbReference type="Pfam" id="PF00218"/>
    </source>
</evidence>
<dbReference type="Pfam" id="PF00218">
    <property type="entry name" value="IGPS"/>
    <property type="match status" value="1"/>
</dbReference>
<evidence type="ECO:0000256" key="3">
    <source>
        <dbReference type="ARBA" id="ARBA00022605"/>
    </source>
</evidence>
<dbReference type="InterPro" id="IPR045186">
    <property type="entry name" value="Indole-3-glycerol_P_synth"/>
</dbReference>
<dbReference type="NCBIfam" id="NF001373">
    <property type="entry name" value="PRK00278.1-6"/>
    <property type="match status" value="1"/>
</dbReference>
<dbReference type="HAMAP" id="MF_00134_B">
    <property type="entry name" value="IGPS_B"/>
    <property type="match status" value="1"/>
</dbReference>
<dbReference type="FunFam" id="3.20.20.70:FF:000024">
    <property type="entry name" value="Indole-3-glycerol phosphate synthase"/>
    <property type="match status" value="1"/>
</dbReference>
<dbReference type="PANTHER" id="PTHR22854">
    <property type="entry name" value="TRYPTOPHAN BIOSYNTHESIS PROTEIN"/>
    <property type="match status" value="1"/>
</dbReference>
<keyword evidence="6 8" id="KW-0057">Aromatic amino acid biosynthesis</keyword>
<evidence type="ECO:0000256" key="7">
    <source>
        <dbReference type="ARBA" id="ARBA00023239"/>
    </source>
</evidence>
<evidence type="ECO:0000256" key="6">
    <source>
        <dbReference type="ARBA" id="ARBA00023141"/>
    </source>
</evidence>
<dbReference type="EMBL" id="QRBE01000003">
    <property type="protein sequence ID" value="RDS82894.1"/>
    <property type="molecule type" value="Genomic_DNA"/>
</dbReference>
<accession>A0A370X3A5</accession>
<proteinExistence type="inferred from homology"/>
<dbReference type="PROSITE" id="PS00614">
    <property type="entry name" value="IGPS"/>
    <property type="match status" value="1"/>
</dbReference>
<dbReference type="OrthoDB" id="9804217at2"/>
<dbReference type="Gene3D" id="3.20.20.70">
    <property type="entry name" value="Aldolase class I"/>
    <property type="match status" value="1"/>
</dbReference>
<dbReference type="UniPathway" id="UPA00035">
    <property type="reaction ID" value="UER00043"/>
</dbReference>
<evidence type="ECO:0000256" key="5">
    <source>
        <dbReference type="ARBA" id="ARBA00022822"/>
    </source>
</evidence>
<comment type="catalytic activity">
    <reaction evidence="1 8">
        <text>1-(2-carboxyphenylamino)-1-deoxy-D-ribulose 5-phosphate + H(+) = (1S,2R)-1-C-(indol-3-yl)glycerol 3-phosphate + CO2 + H2O</text>
        <dbReference type="Rhea" id="RHEA:23476"/>
        <dbReference type="ChEBI" id="CHEBI:15377"/>
        <dbReference type="ChEBI" id="CHEBI:15378"/>
        <dbReference type="ChEBI" id="CHEBI:16526"/>
        <dbReference type="ChEBI" id="CHEBI:58613"/>
        <dbReference type="ChEBI" id="CHEBI:58866"/>
        <dbReference type="EC" id="4.1.1.48"/>
    </reaction>
</comment>
<dbReference type="NCBIfam" id="NF001377">
    <property type="entry name" value="PRK00278.2-4"/>
    <property type="match status" value="1"/>
</dbReference>
<keyword evidence="3 8" id="KW-0028">Amino-acid biosynthesis</keyword>
<comment type="caution">
    <text evidence="10">The sequence shown here is derived from an EMBL/GenBank/DDBJ whole genome shotgun (WGS) entry which is preliminary data.</text>
</comment>
<dbReference type="GO" id="GO:0000162">
    <property type="term" value="P:L-tryptophan biosynthetic process"/>
    <property type="evidence" value="ECO:0007669"/>
    <property type="project" value="UniProtKB-UniRule"/>
</dbReference>
<dbReference type="NCBIfam" id="NF001370">
    <property type="entry name" value="PRK00278.1-2"/>
    <property type="match status" value="1"/>
</dbReference>
<dbReference type="EC" id="4.1.1.48" evidence="8"/>
<gene>
    <name evidence="8" type="primary">trpC</name>
    <name evidence="10" type="ORF">DWU98_07080</name>
</gene>
<evidence type="ECO:0000256" key="2">
    <source>
        <dbReference type="ARBA" id="ARBA00004696"/>
    </source>
</evidence>
<evidence type="ECO:0000313" key="10">
    <source>
        <dbReference type="EMBL" id="RDS82894.1"/>
    </source>
</evidence>
<evidence type="ECO:0000256" key="1">
    <source>
        <dbReference type="ARBA" id="ARBA00001633"/>
    </source>
</evidence>
<dbReference type="PANTHER" id="PTHR22854:SF2">
    <property type="entry name" value="INDOLE-3-GLYCEROL-PHOSPHATE SYNTHASE"/>
    <property type="match status" value="1"/>
</dbReference>
<evidence type="ECO:0000256" key="4">
    <source>
        <dbReference type="ARBA" id="ARBA00022793"/>
    </source>
</evidence>
<dbReference type="AlphaFoldDB" id="A0A370X3A5"/>
<dbReference type="CDD" id="cd00331">
    <property type="entry name" value="IGPS"/>
    <property type="match status" value="1"/>
</dbReference>
<dbReference type="InterPro" id="IPR013798">
    <property type="entry name" value="Indole-3-glycerol_P_synth_dom"/>
</dbReference>
<keyword evidence="4 8" id="KW-0210">Decarboxylase</keyword>
<reference evidence="10 11" key="1">
    <citation type="submission" date="2018-07" db="EMBL/GenBank/DDBJ databases">
        <title>Dyella monticola sp. nov. and Dyella psychrodurans sp. nov. isolated from monsoon evergreen broad-leaved forest soil of Dinghu Mountain, China.</title>
        <authorList>
            <person name="Gao Z."/>
            <person name="Qiu L."/>
        </authorList>
    </citation>
    <scope>NUCLEOTIDE SEQUENCE [LARGE SCALE GENOMIC DNA]</scope>
    <source>
        <strain evidence="10 11">4G-K06</strain>
    </source>
</reference>
<feature type="domain" description="Indole-3-glycerol phosphate synthase" evidence="9">
    <location>
        <begin position="5"/>
        <end position="260"/>
    </location>
</feature>
<evidence type="ECO:0000256" key="8">
    <source>
        <dbReference type="HAMAP-Rule" id="MF_00134"/>
    </source>
</evidence>
<comment type="similarity">
    <text evidence="8">Belongs to the TrpC family.</text>
</comment>
<dbReference type="GO" id="GO:0004425">
    <property type="term" value="F:indole-3-glycerol-phosphate synthase activity"/>
    <property type="evidence" value="ECO:0007669"/>
    <property type="project" value="UniProtKB-UniRule"/>
</dbReference>
<dbReference type="SUPFAM" id="SSF51366">
    <property type="entry name" value="Ribulose-phoshate binding barrel"/>
    <property type="match status" value="1"/>
</dbReference>
<comment type="pathway">
    <text evidence="2 8">Amino-acid biosynthesis; L-tryptophan biosynthesis; L-tryptophan from chorismate: step 4/5.</text>
</comment>